<keyword evidence="2" id="KW-0418">Kinase</keyword>
<dbReference type="GO" id="GO:0000963">
    <property type="term" value="P:mitochondrial RNA processing"/>
    <property type="evidence" value="ECO:0007669"/>
    <property type="project" value="TreeGrafter"/>
</dbReference>
<feature type="domain" description="FAST kinase leucine-rich" evidence="1">
    <location>
        <begin position="402"/>
        <end position="471"/>
    </location>
</feature>
<dbReference type="EMBL" id="JAGKHQ010000012">
    <property type="protein sequence ID" value="KAG7502951.1"/>
    <property type="molecule type" value="Genomic_DNA"/>
</dbReference>
<dbReference type="PANTHER" id="PTHR21228:SF1">
    <property type="entry name" value="FAST KINASE DOMAIN-CONTAINING PROTEIN 2, MITOCHONDRIAL"/>
    <property type="match status" value="1"/>
</dbReference>
<dbReference type="PANTHER" id="PTHR21228">
    <property type="entry name" value="FAST LEU-RICH DOMAIN-CONTAINING"/>
    <property type="match status" value="1"/>
</dbReference>
<protein>
    <submittedName>
        <fullName evidence="2">FAST kinase domain-containing protein 2, mitochondrial</fullName>
    </submittedName>
</protein>
<organism evidence="2 3">
    <name type="scientific">Solea senegalensis</name>
    <name type="common">Senegalese sole</name>
    <dbReference type="NCBI Taxonomy" id="28829"/>
    <lineage>
        <taxon>Eukaryota</taxon>
        <taxon>Metazoa</taxon>
        <taxon>Chordata</taxon>
        <taxon>Craniata</taxon>
        <taxon>Vertebrata</taxon>
        <taxon>Euteleostomi</taxon>
        <taxon>Actinopterygii</taxon>
        <taxon>Neopterygii</taxon>
        <taxon>Teleostei</taxon>
        <taxon>Neoteleostei</taxon>
        <taxon>Acanthomorphata</taxon>
        <taxon>Carangaria</taxon>
        <taxon>Pleuronectiformes</taxon>
        <taxon>Pleuronectoidei</taxon>
        <taxon>Soleidae</taxon>
        <taxon>Solea</taxon>
    </lineage>
</organism>
<gene>
    <name evidence="2" type="ORF">JOB18_029132</name>
</gene>
<proteinExistence type="predicted"/>
<accession>A0AAV6RG34</accession>
<dbReference type="InterPro" id="IPR050870">
    <property type="entry name" value="FAST_kinase"/>
</dbReference>
<dbReference type="AlphaFoldDB" id="A0AAV6RG34"/>
<name>A0AAV6RG34_SOLSE</name>
<dbReference type="GO" id="GO:0003723">
    <property type="term" value="F:RNA binding"/>
    <property type="evidence" value="ECO:0007669"/>
    <property type="project" value="TreeGrafter"/>
</dbReference>
<dbReference type="Proteomes" id="UP000693946">
    <property type="component" value="Linkage Group LG2"/>
</dbReference>
<evidence type="ECO:0000313" key="2">
    <source>
        <dbReference type="EMBL" id="KAG7502951.1"/>
    </source>
</evidence>
<dbReference type="GO" id="GO:0016301">
    <property type="term" value="F:kinase activity"/>
    <property type="evidence" value="ECO:0007669"/>
    <property type="project" value="UniProtKB-KW"/>
</dbReference>
<dbReference type="GO" id="GO:0005759">
    <property type="term" value="C:mitochondrial matrix"/>
    <property type="evidence" value="ECO:0007669"/>
    <property type="project" value="TreeGrafter"/>
</dbReference>
<keyword evidence="2" id="KW-0808">Transferase</keyword>
<comment type="caution">
    <text evidence="2">The sequence shown here is derived from an EMBL/GenBank/DDBJ whole genome shotgun (WGS) entry which is preliminary data.</text>
</comment>
<evidence type="ECO:0000259" key="1">
    <source>
        <dbReference type="Pfam" id="PF06743"/>
    </source>
</evidence>
<dbReference type="InterPro" id="IPR010622">
    <property type="entry name" value="FAST_Leu-rich"/>
</dbReference>
<reference evidence="2 3" key="1">
    <citation type="journal article" date="2021" name="Sci. Rep.">
        <title>Chromosome anchoring in Senegalese sole (Solea senegalensis) reveals sex-associated markers and genome rearrangements in flatfish.</title>
        <authorList>
            <person name="Guerrero-Cozar I."/>
            <person name="Gomez-Garrido J."/>
            <person name="Berbel C."/>
            <person name="Martinez-Blanch J.F."/>
            <person name="Alioto T."/>
            <person name="Claros M.G."/>
            <person name="Gagnaire P.A."/>
            <person name="Manchado M."/>
        </authorList>
    </citation>
    <scope>NUCLEOTIDE SEQUENCE [LARGE SCALE GENOMIC DNA]</scope>
    <source>
        <strain evidence="2">Sse05_10M</strain>
    </source>
</reference>
<dbReference type="GO" id="GO:0035770">
    <property type="term" value="C:ribonucleoprotein granule"/>
    <property type="evidence" value="ECO:0007669"/>
    <property type="project" value="TreeGrafter"/>
</dbReference>
<dbReference type="Pfam" id="PF06743">
    <property type="entry name" value="FAST_1"/>
    <property type="match status" value="1"/>
</dbReference>
<keyword evidence="3" id="KW-1185">Reference proteome</keyword>
<sequence length="658" mass="74878">MMSVWVTEEVLKWTLRFCSRRTPLTHRSLLVATSIKDSSLRHTRSAHVWCTGQNQTCLLTSPFHSVRFYSQDSFHSVQEKELVSLSDERTSVKRQKTYHFVENLQRCGSPSDILDFTTQYAPTTRQVSSCLTHMWSISKKLSEEQRRLELQLMFEHPGFHRLLKRAMKCVGDMRNEDVTYSLLSIVSLGVPQHSRVVQTFLRACQANLNDYDTKSLSILASCLENMDDCPNVNALKEAMRLIVEAQIPDIQDVKSLQTMMRMSGKDAPLTLKRKLEKKALSMTDQFTLPNTHYMITTMATMGFFSKPLLDVCSKKFTENLHGTPFNRLLAVLLSCRELHYRDLYMLTGTSDYITSTMDMWSNKQLLLFLSAFEDLLFCPSSLMEAYMEKVMSCPDALTLQDLLCVLKVFSSLNYDLRQHRQQFLDGLTQVLVPYLPKMTELRLLKSVFYLCLLGHFPSEPLQQLLQPSTMECFSSTPLKYLDNQVRMFQTLDLCLRLDRPHLPCPLNVPLSVLDGPAPSSPPVNPQLSQILQSLLQDQDQAETRLQEMVLVENAYFIDAVITKPPPKETSVSLSEGAAASSPAESSQRIAVICAPLSVLCFGTSDPRGLLAVKIRHLRILGFNPVLVTEQELSSVSQEQVRRATATLKRTENCKRQRC</sequence>
<dbReference type="GO" id="GO:0044528">
    <property type="term" value="P:regulation of mitochondrial mRNA stability"/>
    <property type="evidence" value="ECO:0007669"/>
    <property type="project" value="InterPro"/>
</dbReference>
<evidence type="ECO:0000313" key="3">
    <source>
        <dbReference type="Proteomes" id="UP000693946"/>
    </source>
</evidence>